<name>A0A2J6SQN5_9HELO</name>
<dbReference type="InParanoid" id="A0A2J6SQN5"/>
<feature type="transmembrane region" description="Helical" evidence="1">
    <location>
        <begin position="129"/>
        <end position="148"/>
    </location>
</feature>
<keyword evidence="1" id="KW-0812">Transmembrane</keyword>
<dbReference type="GeneID" id="36579071"/>
<gene>
    <name evidence="2" type="ORF">K444DRAFT_198043</name>
</gene>
<accession>A0A2J6SQN5</accession>
<evidence type="ECO:0000313" key="3">
    <source>
        <dbReference type="Proteomes" id="UP000235371"/>
    </source>
</evidence>
<keyword evidence="1" id="KW-0472">Membrane</keyword>
<keyword evidence="3" id="KW-1185">Reference proteome</keyword>
<dbReference type="PANTHER" id="PTHR37490">
    <property type="entry name" value="EXPRESSED PROTEIN"/>
    <property type="match status" value="1"/>
</dbReference>
<dbReference type="PANTHER" id="PTHR37490:SF1">
    <property type="entry name" value="GLYCOSYLTRANSFERASE 2-LIKE DOMAIN-CONTAINING PROTEIN"/>
    <property type="match status" value="1"/>
</dbReference>
<dbReference type="OrthoDB" id="28755at2759"/>
<feature type="transmembrane region" description="Helical" evidence="1">
    <location>
        <begin position="29"/>
        <end position="49"/>
    </location>
</feature>
<dbReference type="STRING" id="1095630.A0A2J6SQN5"/>
<dbReference type="EMBL" id="KZ613895">
    <property type="protein sequence ID" value="PMD53082.1"/>
    <property type="molecule type" value="Genomic_DNA"/>
</dbReference>
<protein>
    <submittedName>
        <fullName evidence="2">Uncharacterized protein</fullName>
    </submittedName>
</protein>
<feature type="transmembrane region" description="Helical" evidence="1">
    <location>
        <begin position="282"/>
        <end position="307"/>
    </location>
</feature>
<feature type="transmembrane region" description="Helical" evidence="1">
    <location>
        <begin position="92"/>
        <end position="108"/>
    </location>
</feature>
<reference evidence="2 3" key="1">
    <citation type="submission" date="2016-04" db="EMBL/GenBank/DDBJ databases">
        <title>A degradative enzymes factory behind the ericoid mycorrhizal symbiosis.</title>
        <authorList>
            <consortium name="DOE Joint Genome Institute"/>
            <person name="Martino E."/>
            <person name="Morin E."/>
            <person name="Grelet G."/>
            <person name="Kuo A."/>
            <person name="Kohler A."/>
            <person name="Daghino S."/>
            <person name="Barry K."/>
            <person name="Choi C."/>
            <person name="Cichocki N."/>
            <person name="Clum A."/>
            <person name="Copeland A."/>
            <person name="Hainaut M."/>
            <person name="Haridas S."/>
            <person name="Labutti K."/>
            <person name="Lindquist E."/>
            <person name="Lipzen A."/>
            <person name="Khouja H.-R."/>
            <person name="Murat C."/>
            <person name="Ohm R."/>
            <person name="Olson A."/>
            <person name="Spatafora J."/>
            <person name="Veneault-Fourrey C."/>
            <person name="Henrissat B."/>
            <person name="Grigoriev I."/>
            <person name="Martin F."/>
            <person name="Perotto S."/>
        </authorList>
    </citation>
    <scope>NUCLEOTIDE SEQUENCE [LARGE SCALE GENOMIC DNA]</scope>
    <source>
        <strain evidence="2 3">E</strain>
    </source>
</reference>
<evidence type="ECO:0000313" key="2">
    <source>
        <dbReference type="EMBL" id="PMD53082.1"/>
    </source>
</evidence>
<sequence>MGLRIIVSSCFAGPATLYGVKALMLYSNLPVLAMLPILTYACDSIYFRLAHVCRLLPRGQNISFGHFPKVILVIIGGVLLVCLDYRLDIQALLYALASIGLFSLAKVLSRIGPEIESKGTQSWDGPLHVYLLAGIAPLIMSGLATAKLENLVMAGHITQPWTILYWLLNIGPAVVLHACFSSSLNSAYPFISDEHIGGALEEPSEPAREAVTTTLQSGFWILIIGVLSQEHNFIDWLQVLAFTLIYTVCVGPKHIGYYPPRILNLLLRLFRRRPFPIHSAPWQFPFFLATTTLIFSVLISTNVLHWVDTIAFDRSVRTFHVPAEPNLDQIYRPPIVLSFEVVIAHSAGDPVEAITALMNTVQHHRYLNFLKPHIKLYSKDSMFNSSTTAPDTDDFRGFFKGNLTVTPLPNVGGTTASLLHHILNSWDWLPVQTLFLSTSTITNNPSSLPLMSQHLNKYFTPMTFPLPDALPKTGFLSLGPQEICNSCERCFDSFGWEDSFHLFPSMFGAANRKEKVCDSVLLTHGNNFVASAARIRGVDKEVYQLLYDALVKADIKNSWAHSKEKLPVMLEGEKKGEGSRWGQGGVYGIPDSLERPWLGMTVERLWGVLLQCSEGRIAWGCAGFGKGRLRGGKEDCGCIE</sequence>
<keyword evidence="1" id="KW-1133">Transmembrane helix</keyword>
<dbReference type="Proteomes" id="UP000235371">
    <property type="component" value="Unassembled WGS sequence"/>
</dbReference>
<proteinExistence type="predicted"/>
<dbReference type="RefSeq" id="XP_024729986.1">
    <property type="nucleotide sequence ID" value="XM_024870989.1"/>
</dbReference>
<organism evidence="2 3">
    <name type="scientific">Hyaloscypha bicolor E</name>
    <dbReference type="NCBI Taxonomy" id="1095630"/>
    <lineage>
        <taxon>Eukaryota</taxon>
        <taxon>Fungi</taxon>
        <taxon>Dikarya</taxon>
        <taxon>Ascomycota</taxon>
        <taxon>Pezizomycotina</taxon>
        <taxon>Leotiomycetes</taxon>
        <taxon>Helotiales</taxon>
        <taxon>Hyaloscyphaceae</taxon>
        <taxon>Hyaloscypha</taxon>
        <taxon>Hyaloscypha bicolor</taxon>
    </lineage>
</organism>
<feature type="transmembrane region" description="Helical" evidence="1">
    <location>
        <begin position="70"/>
        <end position="86"/>
    </location>
</feature>
<evidence type="ECO:0000256" key="1">
    <source>
        <dbReference type="SAM" id="Phobius"/>
    </source>
</evidence>
<feature type="transmembrane region" description="Helical" evidence="1">
    <location>
        <begin position="163"/>
        <end position="180"/>
    </location>
</feature>
<dbReference type="AlphaFoldDB" id="A0A2J6SQN5"/>